<proteinExistence type="predicted"/>
<evidence type="ECO:0000313" key="2">
    <source>
        <dbReference type="EMBL" id="GAI76398.1"/>
    </source>
</evidence>
<dbReference type="EMBL" id="BARW01009117">
    <property type="protein sequence ID" value="GAI76398.1"/>
    <property type="molecule type" value="Genomic_DNA"/>
</dbReference>
<name>X1R761_9ZZZZ</name>
<comment type="caution">
    <text evidence="2">The sequence shown here is derived from an EMBL/GenBank/DDBJ whole genome shotgun (WGS) entry which is preliminary data.</text>
</comment>
<organism evidence="2">
    <name type="scientific">marine sediment metagenome</name>
    <dbReference type="NCBI Taxonomy" id="412755"/>
    <lineage>
        <taxon>unclassified sequences</taxon>
        <taxon>metagenomes</taxon>
        <taxon>ecological metagenomes</taxon>
    </lineage>
</organism>
<reference evidence="2" key="1">
    <citation type="journal article" date="2014" name="Front. Microbiol.">
        <title>High frequency of phylogenetically diverse reductive dehalogenase-homologous genes in deep subseafloor sedimentary metagenomes.</title>
        <authorList>
            <person name="Kawai M."/>
            <person name="Futagami T."/>
            <person name="Toyoda A."/>
            <person name="Takaki Y."/>
            <person name="Nishi S."/>
            <person name="Hori S."/>
            <person name="Arai W."/>
            <person name="Tsubouchi T."/>
            <person name="Morono Y."/>
            <person name="Uchiyama I."/>
            <person name="Ito T."/>
            <person name="Fujiyama A."/>
            <person name="Inagaki F."/>
            <person name="Takami H."/>
        </authorList>
    </citation>
    <scope>NUCLEOTIDE SEQUENCE</scope>
    <source>
        <strain evidence="2">Expedition CK06-06</strain>
    </source>
</reference>
<sequence length="110" mass="12255">ESQAIYKLRKEKAELPFGHIKRNLGVDAFLLRGRDGAKAEASLLASCFNIRRMISIMGIRALIEKLKNLASFRGTSLLDGRNFSAFPLPSAGLESLVYPKQEIREQCLCS</sequence>
<accession>X1R761</accession>
<protein>
    <recommendedName>
        <fullName evidence="1">Transposase DDE domain-containing protein</fullName>
    </recommendedName>
</protein>
<dbReference type="AlphaFoldDB" id="X1R761"/>
<feature type="non-terminal residue" evidence="2">
    <location>
        <position position="1"/>
    </location>
</feature>
<evidence type="ECO:0000259" key="1">
    <source>
        <dbReference type="Pfam" id="PF13751"/>
    </source>
</evidence>
<feature type="domain" description="Transposase DDE" evidence="1">
    <location>
        <begin position="2"/>
        <end position="54"/>
    </location>
</feature>
<dbReference type="InterPro" id="IPR025668">
    <property type="entry name" value="Tnp_DDE_dom"/>
</dbReference>
<dbReference type="Pfam" id="PF13751">
    <property type="entry name" value="DDE_Tnp_1_6"/>
    <property type="match status" value="1"/>
</dbReference>
<gene>
    <name evidence="2" type="ORF">S12H4_18455</name>
</gene>